<feature type="transmembrane region" description="Helical" evidence="2">
    <location>
        <begin position="6"/>
        <end position="32"/>
    </location>
</feature>
<dbReference type="EMBL" id="KZ826333">
    <property type="protein sequence ID" value="PYI08566.1"/>
    <property type="molecule type" value="Genomic_DNA"/>
</dbReference>
<evidence type="ECO:0000256" key="1">
    <source>
        <dbReference type="SAM" id="MobiDB-lite"/>
    </source>
</evidence>
<organism evidence="3 4">
    <name type="scientific">Aspergillus sclerotiicarbonarius (strain CBS 121057 / IBT 28362)</name>
    <dbReference type="NCBI Taxonomy" id="1448318"/>
    <lineage>
        <taxon>Eukaryota</taxon>
        <taxon>Fungi</taxon>
        <taxon>Dikarya</taxon>
        <taxon>Ascomycota</taxon>
        <taxon>Pezizomycotina</taxon>
        <taxon>Eurotiomycetes</taxon>
        <taxon>Eurotiomycetidae</taxon>
        <taxon>Eurotiales</taxon>
        <taxon>Aspergillaceae</taxon>
        <taxon>Aspergillus</taxon>
        <taxon>Aspergillus subgen. Circumdati</taxon>
    </lineage>
</organism>
<keyword evidence="2" id="KW-0812">Transmembrane</keyword>
<evidence type="ECO:0000313" key="3">
    <source>
        <dbReference type="EMBL" id="PYI08566.1"/>
    </source>
</evidence>
<feature type="region of interest" description="Disordered" evidence="1">
    <location>
        <begin position="40"/>
        <end position="62"/>
    </location>
</feature>
<reference evidence="3 4" key="1">
    <citation type="submission" date="2018-02" db="EMBL/GenBank/DDBJ databases">
        <title>The genomes of Aspergillus section Nigri reveals drivers in fungal speciation.</title>
        <authorList>
            <consortium name="DOE Joint Genome Institute"/>
            <person name="Vesth T.C."/>
            <person name="Nybo J."/>
            <person name="Theobald S."/>
            <person name="Brandl J."/>
            <person name="Frisvad J.C."/>
            <person name="Nielsen K.F."/>
            <person name="Lyhne E.K."/>
            <person name="Kogle M.E."/>
            <person name="Kuo A."/>
            <person name="Riley R."/>
            <person name="Clum A."/>
            <person name="Nolan M."/>
            <person name="Lipzen A."/>
            <person name="Salamov A."/>
            <person name="Henrissat B."/>
            <person name="Wiebenga A."/>
            <person name="De vries R.P."/>
            <person name="Grigoriev I.V."/>
            <person name="Mortensen U.H."/>
            <person name="Andersen M.R."/>
            <person name="Baker S.E."/>
        </authorList>
    </citation>
    <scope>NUCLEOTIDE SEQUENCE [LARGE SCALE GENOMIC DNA]</scope>
    <source>
        <strain evidence="3 4">CBS 121057</strain>
    </source>
</reference>
<proteinExistence type="predicted"/>
<dbReference type="OrthoDB" id="5343383at2759"/>
<feature type="compositionally biased region" description="Pro residues" evidence="1">
    <location>
        <begin position="40"/>
        <end position="51"/>
    </location>
</feature>
<name>A0A319EE89_ASPSB</name>
<keyword evidence="2" id="KW-0472">Membrane</keyword>
<dbReference type="AlphaFoldDB" id="A0A319EE89"/>
<gene>
    <name evidence="3" type="ORF">BO78DRAFT_440486</name>
</gene>
<evidence type="ECO:0000313" key="4">
    <source>
        <dbReference type="Proteomes" id="UP000248423"/>
    </source>
</evidence>
<dbReference type="Proteomes" id="UP000248423">
    <property type="component" value="Unassembled WGS sequence"/>
</dbReference>
<evidence type="ECO:0000256" key="2">
    <source>
        <dbReference type="SAM" id="Phobius"/>
    </source>
</evidence>
<protein>
    <submittedName>
        <fullName evidence="3">Uncharacterized protein</fullName>
    </submittedName>
</protein>
<keyword evidence="2" id="KW-1133">Transmembrane helix</keyword>
<keyword evidence="4" id="KW-1185">Reference proteome</keyword>
<sequence>MRSAWVVLTGPVCSCIQLYTGLFFVAIFIAILRRRQPEIPQPAITPPPPATVPETSPPSSQQDDIAIDYHVPRLPYNEDTIVALISDIYHIYLQLNYIDPSEFVWAPLPDGHAINQTLCEELHLDPAVISLMKRLPYPLTPNLADDIPFMPLSRMFVYLQDDQIRAGRDPDRWGFEEPRLDFLLPHEIALCCETDQGIHIILDTKENTIRVWDFDDPPPEDDNGNDYRKLYPHHAPTYLASYINKLHSLEIIPIHWRGHRGLWDKHYTGMYPKIKKTLQEQYGWPYDFREAEWKAASKDTFEQLIHFG</sequence>
<accession>A0A319EE89</accession>
<dbReference type="VEuPathDB" id="FungiDB:BO78DRAFT_440486"/>